<gene>
    <name evidence="3" type="ORF">KR093_004956</name>
</gene>
<keyword evidence="1" id="KW-0175">Coiled coil</keyword>
<dbReference type="PANTHER" id="PTHR47595">
    <property type="entry name" value="HEAT SHOCK 70 KDA PROTEIN 14"/>
    <property type="match status" value="1"/>
</dbReference>
<dbReference type="AlphaFoldDB" id="A0AAD4K1P1"/>
<feature type="coiled-coil region" evidence="1">
    <location>
        <begin position="177"/>
        <end position="204"/>
    </location>
</feature>
<keyword evidence="4" id="KW-1185">Reference proteome</keyword>
<evidence type="ECO:0000313" key="3">
    <source>
        <dbReference type="EMBL" id="KAH8370784.1"/>
    </source>
</evidence>
<dbReference type="InterPro" id="IPR044822">
    <property type="entry name" value="Myb_DNA-bind_4"/>
</dbReference>
<reference evidence="3" key="1">
    <citation type="journal article" date="2021" name="Mol. Ecol. Resour.">
        <title>Phylogenomic analyses of the genus Drosophila reveals genomic signals of climate adaptation.</title>
        <authorList>
            <person name="Li F."/>
            <person name="Rane R.V."/>
            <person name="Luria V."/>
            <person name="Xiong Z."/>
            <person name="Chen J."/>
            <person name="Li Z."/>
            <person name="Catullo R.A."/>
            <person name="Griffin P.C."/>
            <person name="Schiffer M."/>
            <person name="Pearce S."/>
            <person name="Lee S.F."/>
            <person name="McElroy K."/>
            <person name="Stocker A."/>
            <person name="Shirriffs J."/>
            <person name="Cockerell F."/>
            <person name="Coppin C."/>
            <person name="Sgro C.M."/>
            <person name="Karger A."/>
            <person name="Cain J.W."/>
            <person name="Weber J.A."/>
            <person name="Santpere G."/>
            <person name="Kirschner M.W."/>
            <person name="Hoffmann A.A."/>
            <person name="Oakeshott J.G."/>
            <person name="Zhang G."/>
        </authorList>
    </citation>
    <scope>NUCLEOTIDE SEQUENCE</scope>
    <source>
        <strain evidence="3">BGI-SZ-2011g</strain>
    </source>
</reference>
<protein>
    <recommendedName>
        <fullName evidence="2">Myb/SANT-like DNA-binding domain-containing protein</fullName>
    </recommendedName>
</protein>
<comment type="caution">
    <text evidence="3">The sequence shown here is derived from an EMBL/GenBank/DDBJ whole genome shotgun (WGS) entry which is preliminary data.</text>
</comment>
<accession>A0AAD4K1P1</accession>
<dbReference type="Gene3D" id="1.10.10.60">
    <property type="entry name" value="Homeodomain-like"/>
    <property type="match status" value="1"/>
</dbReference>
<dbReference type="PANTHER" id="PTHR47595:SF1">
    <property type="entry name" value="MYB_SANT-LIKE DNA-BINDING DOMAIN-CONTAINING PROTEIN"/>
    <property type="match status" value="1"/>
</dbReference>
<evidence type="ECO:0000256" key="1">
    <source>
        <dbReference type="SAM" id="Coils"/>
    </source>
</evidence>
<name>A0AAD4K1P1_9MUSC</name>
<dbReference type="Proteomes" id="UP001200034">
    <property type="component" value="Unassembled WGS sequence"/>
</dbReference>
<proteinExistence type="predicted"/>
<dbReference type="EMBL" id="JAJJHW010002585">
    <property type="protein sequence ID" value="KAH8370784.1"/>
    <property type="molecule type" value="Genomic_DNA"/>
</dbReference>
<evidence type="ECO:0000313" key="4">
    <source>
        <dbReference type="Proteomes" id="UP001200034"/>
    </source>
</evidence>
<feature type="domain" description="Myb/SANT-like DNA-binding" evidence="2">
    <location>
        <begin position="3"/>
        <end position="88"/>
    </location>
</feature>
<sequence length="212" mass="25279">MAYKWTSKETKLLLALYMKYKQDFHGQPKKNAYIWQQIVREMGEHGFTTSYIKLDRKFRNMKRTYNNIKRKNRDVAPNWEYFDTMDEIFDGRSNQSSEWMTSEGEETVCEERIEIKAEPYDVFPHELLDESNFGDIISDRATTATTTNEEQDVDVDSPYLNLAEELEVQRLEELRSIRITLAEANDIQRERNQLLQERNELMRQFLATARPN</sequence>
<organism evidence="3 4">
    <name type="scientific">Drosophila rubida</name>
    <dbReference type="NCBI Taxonomy" id="30044"/>
    <lineage>
        <taxon>Eukaryota</taxon>
        <taxon>Metazoa</taxon>
        <taxon>Ecdysozoa</taxon>
        <taxon>Arthropoda</taxon>
        <taxon>Hexapoda</taxon>
        <taxon>Insecta</taxon>
        <taxon>Pterygota</taxon>
        <taxon>Neoptera</taxon>
        <taxon>Endopterygota</taxon>
        <taxon>Diptera</taxon>
        <taxon>Brachycera</taxon>
        <taxon>Muscomorpha</taxon>
        <taxon>Ephydroidea</taxon>
        <taxon>Drosophilidae</taxon>
        <taxon>Drosophila</taxon>
    </lineage>
</organism>
<dbReference type="Pfam" id="PF13837">
    <property type="entry name" value="Myb_DNA-bind_4"/>
    <property type="match status" value="1"/>
</dbReference>
<evidence type="ECO:0000259" key="2">
    <source>
        <dbReference type="Pfam" id="PF13837"/>
    </source>
</evidence>